<feature type="region of interest" description="Disordered" evidence="1">
    <location>
        <begin position="105"/>
        <end position="138"/>
    </location>
</feature>
<organism evidence="3 4">
    <name type="scientific">Arthrobacter cheniae</name>
    <dbReference type="NCBI Taxonomy" id="1258888"/>
    <lineage>
        <taxon>Bacteria</taxon>
        <taxon>Bacillati</taxon>
        <taxon>Actinomycetota</taxon>
        <taxon>Actinomycetes</taxon>
        <taxon>Micrococcales</taxon>
        <taxon>Micrococcaceae</taxon>
        <taxon>Arthrobacter</taxon>
    </lineage>
</organism>
<dbReference type="PANTHER" id="PTHR38463:SF1">
    <property type="entry name" value="STRESS RESPONSE PROTEIN YSNF"/>
    <property type="match status" value="1"/>
</dbReference>
<dbReference type="GO" id="GO:0030077">
    <property type="term" value="C:plasma membrane light-harvesting complex"/>
    <property type="evidence" value="ECO:0007669"/>
    <property type="project" value="InterPro"/>
</dbReference>
<evidence type="ECO:0000313" key="4">
    <source>
        <dbReference type="Proteomes" id="UP000272560"/>
    </source>
</evidence>
<protein>
    <submittedName>
        <fullName evidence="3">DUF2382 domain-containing protein</fullName>
    </submittedName>
</protein>
<dbReference type="Pfam" id="PF09557">
    <property type="entry name" value="DUF2382"/>
    <property type="match status" value="1"/>
</dbReference>
<reference evidence="3 4" key="1">
    <citation type="submission" date="2018-09" db="EMBL/GenBank/DDBJ databases">
        <title>Novel species of Arthrobacter.</title>
        <authorList>
            <person name="Liu Q."/>
            <person name="Xin Y.-H."/>
        </authorList>
    </citation>
    <scope>NUCLEOTIDE SEQUENCE [LARGE SCALE GENOMIC DNA]</scope>
    <source>
        <strain evidence="3 4">Hz2</strain>
    </source>
</reference>
<dbReference type="SUPFAM" id="SSF50346">
    <property type="entry name" value="PRC-barrel domain"/>
    <property type="match status" value="1"/>
</dbReference>
<evidence type="ECO:0000259" key="2">
    <source>
        <dbReference type="Pfam" id="PF09557"/>
    </source>
</evidence>
<comment type="caution">
    <text evidence="3">The sequence shown here is derived from an EMBL/GenBank/DDBJ whole genome shotgun (WGS) entry which is preliminary data.</text>
</comment>
<dbReference type="Gene3D" id="3.90.50.10">
    <property type="entry name" value="Photosynthetic Reaction Center, subunit H, domain 2"/>
    <property type="match status" value="1"/>
</dbReference>
<feature type="region of interest" description="Disordered" evidence="1">
    <location>
        <begin position="150"/>
        <end position="186"/>
    </location>
</feature>
<proteinExistence type="predicted"/>
<accession>A0A3A5M5I7</accession>
<sequence length="302" mass="32784">MISQNDIDTILSGRSHVLASDGSKIGSAGQVYLDDQTGDPSWVTVKTGLFGTSESFAPLQGANVTGHDVTIGYTKEQVKDAPRVESDGELSPEEEDTLYRHYGLSGHTGTTGTGNSGNTGRDFLDTDTTRTTTGTTAGYEAGYQAGDERIDRSKNGNTVGHDTSGPTTDEAMTRSEEQLRVGTERREVGKARLRKYVVTENVTKTVPVSREEVRLEREPITDANRGNALDGPAISEEEHEVVLHAERPVVDKEAVPVERVRLDKETVTAQETVTSDVRKEKIELLDNDTTNTTDGTNTTGRR</sequence>
<dbReference type="RefSeq" id="WP_120147624.1">
    <property type="nucleotide sequence ID" value="NZ_QZVT01000002.1"/>
</dbReference>
<dbReference type="EMBL" id="QZVT01000002">
    <property type="protein sequence ID" value="RJT81804.1"/>
    <property type="molecule type" value="Genomic_DNA"/>
</dbReference>
<dbReference type="InterPro" id="IPR052967">
    <property type="entry name" value="Stress_Response_Assoc"/>
</dbReference>
<dbReference type="Proteomes" id="UP000272560">
    <property type="component" value="Unassembled WGS sequence"/>
</dbReference>
<feature type="domain" description="DUF2382" evidence="2">
    <location>
        <begin position="172"/>
        <end position="283"/>
    </location>
</feature>
<dbReference type="AlphaFoldDB" id="A0A3A5M5I7"/>
<feature type="compositionally biased region" description="Basic and acidic residues" evidence="1">
    <location>
        <begin position="171"/>
        <end position="186"/>
    </location>
</feature>
<name>A0A3A5M5I7_9MICC</name>
<dbReference type="InterPro" id="IPR011033">
    <property type="entry name" value="PRC_barrel-like_sf"/>
</dbReference>
<dbReference type="InterPro" id="IPR019060">
    <property type="entry name" value="DUF2382"/>
</dbReference>
<dbReference type="OrthoDB" id="3712018at2"/>
<dbReference type="GO" id="GO:0019684">
    <property type="term" value="P:photosynthesis, light reaction"/>
    <property type="evidence" value="ECO:0007669"/>
    <property type="project" value="InterPro"/>
</dbReference>
<dbReference type="PANTHER" id="PTHR38463">
    <property type="entry name" value="STRESS RESPONSE PROTEIN YSNF"/>
    <property type="match status" value="1"/>
</dbReference>
<evidence type="ECO:0000313" key="3">
    <source>
        <dbReference type="EMBL" id="RJT81804.1"/>
    </source>
</evidence>
<evidence type="ECO:0000256" key="1">
    <source>
        <dbReference type="SAM" id="MobiDB-lite"/>
    </source>
</evidence>
<keyword evidence="4" id="KW-1185">Reference proteome</keyword>
<gene>
    <name evidence="3" type="ORF">D6T63_03300</name>
</gene>
<feature type="compositionally biased region" description="Polar residues" evidence="1">
    <location>
        <begin position="155"/>
        <end position="167"/>
    </location>
</feature>
<dbReference type="InterPro" id="IPR014747">
    <property type="entry name" value="Bac_photo_RC_H_C"/>
</dbReference>